<feature type="region of interest" description="Disordered" evidence="1">
    <location>
        <begin position="88"/>
        <end position="113"/>
    </location>
</feature>
<keyword evidence="4" id="KW-1185">Reference proteome</keyword>
<protein>
    <recommendedName>
        <fullName evidence="2">Inositol polyphosphate-related phosphatase domain-containing protein</fullName>
    </recommendedName>
</protein>
<sequence>MSTKSPSSSGSGHKSHESEQAEVSKNPGLDVLSLSRAVRARKDEYTRRRSIRVKVGTWNVAGISGTDRDVGKWFVKGDGVCPKFSGTNYGREPEFKPHSKHDQQKPDGDKKGTFHYSPEEIDLYVLGLQEVVDISSPTEALRPYVDLAPSKRWKEAVQKALPEGYQLVSEIQLVGLLLMIYASPAIGESISSISSTSIGTGLMGYMGNKGAVATRLVLGETTRLVFINCHLAAGSDKGSLERRNWDSSQIVQRARFDAVWSEGESSGGSGEAIGDEDFTFWFGDLNYRLDDIPSDDVRQVLSRHTANEYDKERQRKHWSSHSGNSKADSDDESPSSSPPEEEETEPVVGSVTEPVTDEEIDPHNDPASLQTTISSLLPHDQLGLQQRKGAAFHKGWREGDITFLPTYKYDVGSVALFDSSEKQRGPSWCDRILFRSHHDKLRHERLDQEAEEARKRDEELKAGGIDKAVADDNVLFEYDPDADGVASEEYISDEDHAADDDAGTLASFDSSHDPIRLDHYLSHQGILSSDHKPLDAVFTLSFDAVNRELKTKVHQEVARELDKAENEARPDLTIVVDKHGDQEHTDKDPDTVDFGDIAFDVPAHRSLTIANTSGTAATFSFAERPKVDEKTIAQPPSWLVMHVSKSADVAHDTDQAVITSSGTHTLLPGEVANVDVTAYVRSIEHVRLLNIGKVKLEDIMVLHVDGGRDHFISVHGRWLPTCFGCSIDELTRMPEAGARSLAESDTPHPSRTDSSTGIRLSAPRELFRLTEAVSELTERAVAEWSMTNGESEEHKAPWTTDLSGGAWPFQPDTWTLKDQEERASLQSSVREALDTNKSLTSVFAPELSSLHRLEVLAETLLTFLNALQDGIVTAKVWQYMEEQITAREKSKSPPRNWEETQAWVLEHLAYSPAHSVSFTFVTFMLARIANEVAPVSSGTPLLPLSKQGKHIVAKEPADKQAGTASQGEAQSPTPASATAFINSGSFRRKNRSTSTSASVSPEPTSQNDSIARRQLVETALASIFSLVLISASAPLPPKEKERRISEERRRSIIEPFLKMVAVDDRGPSGGRS</sequence>
<organism evidence="3 4">
    <name type="scientific">Penicillium nordicum</name>
    <dbReference type="NCBI Taxonomy" id="229535"/>
    <lineage>
        <taxon>Eukaryota</taxon>
        <taxon>Fungi</taxon>
        <taxon>Dikarya</taxon>
        <taxon>Ascomycota</taxon>
        <taxon>Pezizomycotina</taxon>
        <taxon>Eurotiomycetes</taxon>
        <taxon>Eurotiomycetidae</taxon>
        <taxon>Eurotiales</taxon>
        <taxon>Aspergillaceae</taxon>
        <taxon>Penicillium</taxon>
    </lineage>
</organism>
<dbReference type="GO" id="GO:0046856">
    <property type="term" value="P:phosphatidylinositol dephosphorylation"/>
    <property type="evidence" value="ECO:0007669"/>
    <property type="project" value="InterPro"/>
</dbReference>
<evidence type="ECO:0000313" key="4">
    <source>
        <dbReference type="Proteomes" id="UP000037696"/>
    </source>
</evidence>
<accession>A0A0M8NS84</accession>
<dbReference type="PANTHER" id="PTHR11200:SF300">
    <property type="entry name" value="TYPE II INOSITOL 1,4,5-TRISPHOSPHATE 5-PHOSPHATASE"/>
    <property type="match status" value="1"/>
</dbReference>
<dbReference type="STRING" id="229535.A0A0M8NS84"/>
<dbReference type="InterPro" id="IPR013783">
    <property type="entry name" value="Ig-like_fold"/>
</dbReference>
<feature type="compositionally biased region" description="Polar residues" evidence="1">
    <location>
        <begin position="962"/>
        <end position="985"/>
    </location>
</feature>
<dbReference type="Gene3D" id="2.60.40.10">
    <property type="entry name" value="Immunoglobulins"/>
    <property type="match status" value="1"/>
</dbReference>
<reference evidence="3 4" key="1">
    <citation type="submission" date="2015-08" db="EMBL/GenBank/DDBJ databases">
        <title>Genome sequencing of Penicillium nordicum.</title>
        <authorList>
            <person name="Nguyen H.D."/>
            <person name="Seifert K.A."/>
        </authorList>
    </citation>
    <scope>NUCLEOTIDE SEQUENCE [LARGE SCALE GENOMIC DNA]</scope>
    <source>
        <strain evidence="3 4">DAOMC 185683</strain>
    </source>
</reference>
<feature type="region of interest" description="Disordered" evidence="1">
    <location>
        <begin position="947"/>
        <end position="1010"/>
    </location>
</feature>
<dbReference type="InterPro" id="IPR036691">
    <property type="entry name" value="Endo/exonu/phosph_ase_sf"/>
</dbReference>
<name>A0A0M8NS84_9EURO</name>
<dbReference type="PANTHER" id="PTHR11200">
    <property type="entry name" value="INOSITOL 5-PHOSPHATASE"/>
    <property type="match status" value="1"/>
</dbReference>
<feature type="compositionally biased region" description="Acidic residues" evidence="1">
    <location>
        <begin position="329"/>
        <end position="345"/>
    </location>
</feature>
<feature type="compositionally biased region" description="Polar residues" evidence="1">
    <location>
        <begin position="992"/>
        <end position="1009"/>
    </location>
</feature>
<gene>
    <name evidence="3" type="ORF">ACN38_g11506</name>
</gene>
<dbReference type="AlphaFoldDB" id="A0A0M8NS84"/>
<dbReference type="OrthoDB" id="7862313at2759"/>
<dbReference type="EMBL" id="LHQQ01000301">
    <property type="protein sequence ID" value="KOS37688.1"/>
    <property type="molecule type" value="Genomic_DNA"/>
</dbReference>
<dbReference type="Pfam" id="PF21310">
    <property type="entry name" value="OCRL-like_ASH"/>
    <property type="match status" value="1"/>
</dbReference>
<dbReference type="InterPro" id="IPR046985">
    <property type="entry name" value="IP5"/>
</dbReference>
<feature type="domain" description="Inositol polyphosphate-related phosphatase" evidence="2">
    <location>
        <begin position="49"/>
        <end position="471"/>
    </location>
</feature>
<evidence type="ECO:0000313" key="3">
    <source>
        <dbReference type="EMBL" id="KOS37688.1"/>
    </source>
</evidence>
<feature type="compositionally biased region" description="Basic and acidic residues" evidence="1">
    <location>
        <begin position="91"/>
        <end position="112"/>
    </location>
</feature>
<dbReference type="Pfam" id="PF22669">
    <property type="entry name" value="Exo_endo_phos2"/>
    <property type="match status" value="2"/>
</dbReference>
<feature type="region of interest" description="Disordered" evidence="1">
    <location>
        <begin position="738"/>
        <end position="757"/>
    </location>
</feature>
<dbReference type="GO" id="GO:0004439">
    <property type="term" value="F:phosphatidylinositol-4,5-bisphosphate 5-phosphatase activity"/>
    <property type="evidence" value="ECO:0007669"/>
    <property type="project" value="TreeGrafter"/>
</dbReference>
<dbReference type="InterPro" id="IPR048869">
    <property type="entry name" value="OCRL-1_2_ASH"/>
</dbReference>
<dbReference type="SUPFAM" id="SSF56219">
    <property type="entry name" value="DNase I-like"/>
    <property type="match status" value="1"/>
</dbReference>
<comment type="caution">
    <text evidence="3">The sequence shown here is derived from an EMBL/GenBank/DDBJ whole genome shotgun (WGS) entry which is preliminary data.</text>
</comment>
<dbReference type="SMART" id="SM00128">
    <property type="entry name" value="IPPc"/>
    <property type="match status" value="1"/>
</dbReference>
<proteinExistence type="predicted"/>
<feature type="region of interest" description="Disordered" evidence="1">
    <location>
        <begin position="1"/>
        <end position="31"/>
    </location>
</feature>
<dbReference type="Proteomes" id="UP000037696">
    <property type="component" value="Unassembled WGS sequence"/>
</dbReference>
<evidence type="ECO:0000256" key="1">
    <source>
        <dbReference type="SAM" id="MobiDB-lite"/>
    </source>
</evidence>
<dbReference type="InterPro" id="IPR000300">
    <property type="entry name" value="IPPc"/>
</dbReference>
<feature type="compositionally biased region" description="Low complexity" evidence="1">
    <location>
        <begin position="1"/>
        <end position="12"/>
    </location>
</feature>
<evidence type="ECO:0000259" key="2">
    <source>
        <dbReference type="SMART" id="SM00128"/>
    </source>
</evidence>
<dbReference type="Gene3D" id="3.60.10.10">
    <property type="entry name" value="Endonuclease/exonuclease/phosphatase"/>
    <property type="match status" value="1"/>
</dbReference>
<feature type="region of interest" description="Disordered" evidence="1">
    <location>
        <begin position="305"/>
        <end position="350"/>
    </location>
</feature>